<feature type="transmembrane region" description="Helical" evidence="1">
    <location>
        <begin position="110"/>
        <end position="127"/>
    </location>
</feature>
<dbReference type="Gene3D" id="3.30.70.270">
    <property type="match status" value="1"/>
</dbReference>
<dbReference type="InterPro" id="IPR029787">
    <property type="entry name" value="Nucleotide_cyclase"/>
</dbReference>
<keyword evidence="1" id="KW-1133">Transmembrane helix</keyword>
<dbReference type="PANTHER" id="PTHR45138">
    <property type="entry name" value="REGULATORY COMPONENTS OF SENSORY TRANSDUCTION SYSTEM"/>
    <property type="match status" value="1"/>
</dbReference>
<dbReference type="InterPro" id="IPR000595">
    <property type="entry name" value="cNMP-bd_dom"/>
</dbReference>
<dbReference type="CDD" id="cd01949">
    <property type="entry name" value="GGDEF"/>
    <property type="match status" value="1"/>
</dbReference>
<evidence type="ECO:0000313" key="4">
    <source>
        <dbReference type="EMBL" id="BBY24710.1"/>
    </source>
</evidence>
<feature type="transmembrane region" description="Helical" evidence="1">
    <location>
        <begin position="60"/>
        <end position="78"/>
    </location>
</feature>
<dbReference type="NCBIfam" id="TIGR00254">
    <property type="entry name" value="GGDEF"/>
    <property type="match status" value="1"/>
</dbReference>
<keyword evidence="1" id="KW-0472">Membrane</keyword>
<protein>
    <recommendedName>
        <fullName evidence="6">GGDEF domain-containing protein</fullName>
    </recommendedName>
</protein>
<dbReference type="Pfam" id="PF00990">
    <property type="entry name" value="GGDEF"/>
    <property type="match status" value="1"/>
</dbReference>
<name>A0A7I7QEQ2_9MYCO</name>
<reference evidence="4 5" key="1">
    <citation type="journal article" date="2019" name="Emerg. Microbes Infect.">
        <title>Comprehensive subspecies identification of 175 nontuberculous mycobacteria species based on 7547 genomic profiles.</title>
        <authorList>
            <person name="Matsumoto Y."/>
            <person name="Kinjo T."/>
            <person name="Motooka D."/>
            <person name="Nabeya D."/>
            <person name="Jung N."/>
            <person name="Uechi K."/>
            <person name="Horii T."/>
            <person name="Iida T."/>
            <person name="Fujita J."/>
            <person name="Nakamura S."/>
        </authorList>
    </citation>
    <scope>NUCLEOTIDE SEQUENCE [LARGE SCALE GENOMIC DNA]</scope>
    <source>
        <strain evidence="4 5">JCM 17783</strain>
    </source>
</reference>
<dbReference type="InterPro" id="IPR000160">
    <property type="entry name" value="GGDEF_dom"/>
</dbReference>
<dbReference type="PROSITE" id="PS50042">
    <property type="entry name" value="CNMP_BINDING_3"/>
    <property type="match status" value="1"/>
</dbReference>
<evidence type="ECO:0000259" key="2">
    <source>
        <dbReference type="PROSITE" id="PS50042"/>
    </source>
</evidence>
<keyword evidence="5" id="KW-1185">Reference proteome</keyword>
<sequence>MGMSMVKQSDHYDLLSAYLKNRGLQSMWQRSNFIVIAAQSALPAIMLWSPSGPTQPVGRAVSAAISVLGLIGATLWLVRWPTRRESILFAFSAMAAISIASLFLSNPYTGLMGCTIFAILGGFIAYFHSVRLVLTNFVVAAICASILVHRYIVATGDIALISAGLITVAVLNIGVPFGILSLMHTLRNDLRSTDRDSLTGLHNRRSFYNAVSELMALHGRSAGSYLVTAVIDLDNFKQINDTQGHAVGDQALVAVGSALEQNCRPAAVIARVGGEEFVVVDTASTPQHATMTERLRQAVADIPFPITASIGTAAIALDELPTIADMEVVDDLIGTADAAMYEAKRAGGNRVWHCPELLSRAARQPVSGS</sequence>
<dbReference type="EMBL" id="AP022587">
    <property type="protein sequence ID" value="BBY24710.1"/>
    <property type="molecule type" value="Genomic_DNA"/>
</dbReference>
<evidence type="ECO:0000259" key="3">
    <source>
        <dbReference type="PROSITE" id="PS50887"/>
    </source>
</evidence>
<dbReference type="GO" id="GO:0052621">
    <property type="term" value="F:diguanylate cyclase activity"/>
    <property type="evidence" value="ECO:0007669"/>
    <property type="project" value="TreeGrafter"/>
</dbReference>
<dbReference type="PROSITE" id="PS50887">
    <property type="entry name" value="GGDEF"/>
    <property type="match status" value="1"/>
</dbReference>
<keyword evidence="1" id="KW-0812">Transmembrane</keyword>
<evidence type="ECO:0000313" key="5">
    <source>
        <dbReference type="Proteomes" id="UP000467130"/>
    </source>
</evidence>
<feature type="domain" description="GGDEF" evidence="3">
    <location>
        <begin position="224"/>
        <end position="356"/>
    </location>
</feature>
<dbReference type="PANTHER" id="PTHR45138:SF9">
    <property type="entry name" value="DIGUANYLATE CYCLASE DGCM-RELATED"/>
    <property type="match status" value="1"/>
</dbReference>
<dbReference type="Proteomes" id="UP000467130">
    <property type="component" value="Chromosome"/>
</dbReference>
<dbReference type="InterPro" id="IPR043128">
    <property type="entry name" value="Rev_trsase/Diguanyl_cyclase"/>
</dbReference>
<evidence type="ECO:0008006" key="6">
    <source>
        <dbReference type="Google" id="ProtNLM"/>
    </source>
</evidence>
<feature type="transmembrane region" description="Helical" evidence="1">
    <location>
        <begin position="158"/>
        <end position="182"/>
    </location>
</feature>
<feature type="domain" description="Cyclic nucleotide-binding" evidence="2">
    <location>
        <begin position="151"/>
        <end position="193"/>
    </location>
</feature>
<feature type="transmembrane region" description="Helical" evidence="1">
    <location>
        <begin position="87"/>
        <end position="104"/>
    </location>
</feature>
<dbReference type="AlphaFoldDB" id="A0A7I7QEQ2"/>
<accession>A0A7I7QEQ2</accession>
<evidence type="ECO:0000256" key="1">
    <source>
        <dbReference type="SAM" id="Phobius"/>
    </source>
</evidence>
<proteinExistence type="predicted"/>
<gene>
    <name evidence="4" type="ORF">MSTO_49150</name>
</gene>
<feature type="transmembrane region" description="Helical" evidence="1">
    <location>
        <begin position="31"/>
        <end position="48"/>
    </location>
</feature>
<dbReference type="GO" id="GO:0005886">
    <property type="term" value="C:plasma membrane"/>
    <property type="evidence" value="ECO:0007669"/>
    <property type="project" value="TreeGrafter"/>
</dbReference>
<dbReference type="InterPro" id="IPR050469">
    <property type="entry name" value="Diguanylate_Cyclase"/>
</dbReference>
<dbReference type="KEGG" id="msto:MSTO_49150"/>
<dbReference type="GO" id="GO:1902201">
    <property type="term" value="P:negative regulation of bacterial-type flagellum-dependent cell motility"/>
    <property type="evidence" value="ECO:0007669"/>
    <property type="project" value="TreeGrafter"/>
</dbReference>
<dbReference type="SMART" id="SM00267">
    <property type="entry name" value="GGDEF"/>
    <property type="match status" value="1"/>
</dbReference>
<organism evidence="4 5">
    <name type="scientific">Mycobacterium stomatepiae</name>
    <dbReference type="NCBI Taxonomy" id="470076"/>
    <lineage>
        <taxon>Bacteria</taxon>
        <taxon>Bacillati</taxon>
        <taxon>Actinomycetota</taxon>
        <taxon>Actinomycetes</taxon>
        <taxon>Mycobacteriales</taxon>
        <taxon>Mycobacteriaceae</taxon>
        <taxon>Mycobacterium</taxon>
        <taxon>Mycobacterium simiae complex</taxon>
    </lineage>
</organism>
<feature type="transmembrane region" description="Helical" evidence="1">
    <location>
        <begin position="134"/>
        <end position="152"/>
    </location>
</feature>
<dbReference type="GO" id="GO:0043709">
    <property type="term" value="P:cell adhesion involved in single-species biofilm formation"/>
    <property type="evidence" value="ECO:0007669"/>
    <property type="project" value="TreeGrafter"/>
</dbReference>
<dbReference type="SUPFAM" id="SSF55073">
    <property type="entry name" value="Nucleotide cyclase"/>
    <property type="match status" value="1"/>
</dbReference>